<name>A0A176ZI64_9BRAD</name>
<protein>
    <submittedName>
        <fullName evidence="2">Alkylhydroperoxidase</fullName>
    </submittedName>
</protein>
<dbReference type="RefSeq" id="WP_063676723.1">
    <property type="nucleotide sequence ID" value="NZ_LSEF01000024.1"/>
</dbReference>
<dbReference type="Pfam" id="PF02627">
    <property type="entry name" value="CMD"/>
    <property type="match status" value="1"/>
</dbReference>
<comment type="caution">
    <text evidence="2">The sequence shown here is derived from an EMBL/GenBank/DDBJ whole genome shotgun (WGS) entry which is preliminary data.</text>
</comment>
<sequence>MPHARSEYEDFKRLAPDAYDLVLALGQLAAKAGLDKQLLELVKLRASQINGCAFCVQHHVLLSERIGVSADKLHLVAVWREAPIFSARERAALAWAEALTLLPNGVSEEDYAEAAREFSETELTYLTSAIASINVWNRFGAAFRWTPAKRPAAANAAAS</sequence>
<accession>A0A176ZI64</accession>
<keyword evidence="3" id="KW-1185">Reference proteome</keyword>
<keyword evidence="2" id="KW-0575">Peroxidase</keyword>
<dbReference type="Proteomes" id="UP000077173">
    <property type="component" value="Unassembled WGS sequence"/>
</dbReference>
<organism evidence="2 3">
    <name type="scientific">Bradyrhizobium neotropicale</name>
    <dbReference type="NCBI Taxonomy" id="1497615"/>
    <lineage>
        <taxon>Bacteria</taxon>
        <taxon>Pseudomonadati</taxon>
        <taxon>Pseudomonadota</taxon>
        <taxon>Alphaproteobacteria</taxon>
        <taxon>Hyphomicrobiales</taxon>
        <taxon>Nitrobacteraceae</taxon>
        <taxon>Bradyrhizobium</taxon>
    </lineage>
</organism>
<evidence type="ECO:0000259" key="1">
    <source>
        <dbReference type="Pfam" id="PF02627"/>
    </source>
</evidence>
<dbReference type="SUPFAM" id="SSF69118">
    <property type="entry name" value="AhpD-like"/>
    <property type="match status" value="1"/>
</dbReference>
<dbReference type="PANTHER" id="PTHR34846">
    <property type="entry name" value="4-CARBOXYMUCONOLACTONE DECARBOXYLASE FAMILY PROTEIN (AFU_ORTHOLOGUE AFUA_6G11590)"/>
    <property type="match status" value="1"/>
</dbReference>
<dbReference type="NCBIfam" id="TIGR00778">
    <property type="entry name" value="ahpD_dom"/>
    <property type="match status" value="1"/>
</dbReference>
<keyword evidence="2" id="KW-0560">Oxidoreductase</keyword>
<evidence type="ECO:0000313" key="2">
    <source>
        <dbReference type="EMBL" id="OAF19573.1"/>
    </source>
</evidence>
<dbReference type="Gene3D" id="1.20.1290.10">
    <property type="entry name" value="AhpD-like"/>
    <property type="match status" value="1"/>
</dbReference>
<feature type="domain" description="Carboxymuconolactone decarboxylase-like" evidence="1">
    <location>
        <begin position="16"/>
        <end position="98"/>
    </location>
</feature>
<dbReference type="InterPro" id="IPR003779">
    <property type="entry name" value="CMD-like"/>
</dbReference>
<dbReference type="PANTHER" id="PTHR34846:SF7">
    <property type="entry name" value="BLL7811 PROTEIN"/>
    <property type="match status" value="1"/>
</dbReference>
<evidence type="ECO:0000313" key="3">
    <source>
        <dbReference type="Proteomes" id="UP000077173"/>
    </source>
</evidence>
<proteinExistence type="predicted"/>
<reference evidence="2 3" key="1">
    <citation type="submission" date="2016-02" db="EMBL/GenBank/DDBJ databases">
        <title>Draft genome sequence of the strain BR 10247T Bradyrhizobium neotropicale isolated from nodules of Centrolobium paraense.</title>
        <authorList>
            <person name="Simoes-Araujo J.L."/>
            <person name="Barauna A.C."/>
            <person name="Silva K."/>
            <person name="Zilli J.E."/>
        </authorList>
    </citation>
    <scope>NUCLEOTIDE SEQUENCE [LARGE SCALE GENOMIC DNA]</scope>
    <source>
        <strain evidence="2 3">BR 10247</strain>
    </source>
</reference>
<dbReference type="AlphaFoldDB" id="A0A176ZI64"/>
<dbReference type="GO" id="GO:0051920">
    <property type="term" value="F:peroxiredoxin activity"/>
    <property type="evidence" value="ECO:0007669"/>
    <property type="project" value="InterPro"/>
</dbReference>
<dbReference type="InterPro" id="IPR029032">
    <property type="entry name" value="AhpD-like"/>
</dbReference>
<dbReference type="InterPro" id="IPR004675">
    <property type="entry name" value="AhpD_core"/>
</dbReference>
<gene>
    <name evidence="2" type="ORF">AXW67_02025</name>
</gene>
<dbReference type="EMBL" id="LSEF01000024">
    <property type="protein sequence ID" value="OAF19573.1"/>
    <property type="molecule type" value="Genomic_DNA"/>
</dbReference>